<accession>A0A5N5GRV9</accession>
<dbReference type="PANTHER" id="PTHR48045:SF22">
    <property type="entry name" value="UDP-GLUCURONOSYL_UDP-GLUCOSYLTRANSFERASE"/>
    <property type="match status" value="1"/>
</dbReference>
<organism evidence="2 3">
    <name type="scientific">Pyrus ussuriensis x Pyrus communis</name>
    <dbReference type="NCBI Taxonomy" id="2448454"/>
    <lineage>
        <taxon>Eukaryota</taxon>
        <taxon>Viridiplantae</taxon>
        <taxon>Streptophyta</taxon>
        <taxon>Embryophyta</taxon>
        <taxon>Tracheophyta</taxon>
        <taxon>Spermatophyta</taxon>
        <taxon>Magnoliopsida</taxon>
        <taxon>eudicotyledons</taxon>
        <taxon>Gunneridae</taxon>
        <taxon>Pentapetalae</taxon>
        <taxon>rosids</taxon>
        <taxon>fabids</taxon>
        <taxon>Rosales</taxon>
        <taxon>Rosaceae</taxon>
        <taxon>Amygdaloideae</taxon>
        <taxon>Maleae</taxon>
        <taxon>Pyrus</taxon>
    </lineage>
</organism>
<dbReference type="OrthoDB" id="5835829at2759"/>
<dbReference type="Gene3D" id="3.40.50.2000">
    <property type="entry name" value="Glycogen Phosphorylase B"/>
    <property type="match status" value="1"/>
</dbReference>
<protein>
    <submittedName>
        <fullName evidence="2">UDP-glycosyltransferase 87A1-like</fullName>
    </submittedName>
</protein>
<dbReference type="AlphaFoldDB" id="A0A5N5GRV9"/>
<dbReference type="PANTHER" id="PTHR48045">
    <property type="entry name" value="UDP-GLYCOSYLTRANSFERASE 72B1"/>
    <property type="match status" value="1"/>
</dbReference>
<keyword evidence="1 2" id="KW-0808">Transferase</keyword>
<name>A0A5N5GRV9_9ROSA</name>
<evidence type="ECO:0000313" key="3">
    <source>
        <dbReference type="Proteomes" id="UP000327157"/>
    </source>
</evidence>
<dbReference type="Proteomes" id="UP000327157">
    <property type="component" value="Chromosome 3"/>
</dbReference>
<comment type="caution">
    <text evidence="2">The sequence shown here is derived from an EMBL/GenBank/DDBJ whole genome shotgun (WGS) entry which is preliminary data.</text>
</comment>
<reference evidence="2 3" key="3">
    <citation type="submission" date="2019-11" db="EMBL/GenBank/DDBJ databases">
        <title>A de novo genome assembly of a pear dwarfing rootstock.</title>
        <authorList>
            <person name="Wang F."/>
            <person name="Wang J."/>
            <person name="Li S."/>
            <person name="Zhang Y."/>
            <person name="Fang M."/>
            <person name="Ma L."/>
            <person name="Zhao Y."/>
            <person name="Jiang S."/>
        </authorList>
    </citation>
    <scope>NUCLEOTIDE SEQUENCE [LARGE SCALE GENOMIC DNA]</scope>
    <source>
        <strain evidence="2">S2</strain>
        <tissue evidence="2">Leaf</tissue>
    </source>
</reference>
<proteinExistence type="predicted"/>
<keyword evidence="3" id="KW-1185">Reference proteome</keyword>
<dbReference type="InterPro" id="IPR002213">
    <property type="entry name" value="UDP_glucos_trans"/>
</dbReference>
<reference evidence="2 3" key="1">
    <citation type="submission" date="2019-09" db="EMBL/GenBank/DDBJ databases">
        <authorList>
            <person name="Ou C."/>
        </authorList>
    </citation>
    <scope>NUCLEOTIDE SEQUENCE [LARGE SCALE GENOMIC DNA]</scope>
    <source>
        <strain evidence="2">S2</strain>
        <tissue evidence="2">Leaf</tissue>
    </source>
</reference>
<dbReference type="GO" id="GO:0008194">
    <property type="term" value="F:UDP-glycosyltransferase activity"/>
    <property type="evidence" value="ECO:0007669"/>
    <property type="project" value="InterPro"/>
</dbReference>
<dbReference type="EMBL" id="SMOL01000402">
    <property type="protein sequence ID" value="KAB2616621.1"/>
    <property type="molecule type" value="Genomic_DNA"/>
</dbReference>
<evidence type="ECO:0000256" key="1">
    <source>
        <dbReference type="ARBA" id="ARBA00022679"/>
    </source>
</evidence>
<gene>
    <name evidence="2" type="ORF">D8674_023209</name>
</gene>
<sequence length="95" mass="10602">MGLVVPCCEQLKVLCHSSVGGLWSHCGWNSEAVFAGAPILAFPLFLDQFLNSRQIVEGWKIGRRGKSEVQDEKLMTREEVAELLLCLLEIDTNNI</sequence>
<dbReference type="SUPFAM" id="SSF53756">
    <property type="entry name" value="UDP-Glycosyltransferase/glycogen phosphorylase"/>
    <property type="match status" value="1"/>
</dbReference>
<evidence type="ECO:0000313" key="2">
    <source>
        <dbReference type="EMBL" id="KAB2616621.1"/>
    </source>
</evidence>
<reference evidence="3" key="2">
    <citation type="submission" date="2019-10" db="EMBL/GenBank/DDBJ databases">
        <title>A de novo genome assembly of a pear dwarfing rootstock.</title>
        <authorList>
            <person name="Wang F."/>
            <person name="Wang J."/>
            <person name="Li S."/>
            <person name="Zhang Y."/>
            <person name="Fang M."/>
            <person name="Ma L."/>
            <person name="Zhao Y."/>
            <person name="Jiang S."/>
        </authorList>
    </citation>
    <scope>NUCLEOTIDE SEQUENCE [LARGE SCALE GENOMIC DNA]</scope>
</reference>
<dbReference type="Pfam" id="PF00201">
    <property type="entry name" value="UDPGT"/>
    <property type="match status" value="1"/>
</dbReference>